<accession>A0A251XU72</accession>
<comment type="caution">
    <text evidence="1">The sequence shown here is derived from an EMBL/GenBank/DDBJ whole genome shotgun (WGS) entry which is preliminary data.</text>
</comment>
<gene>
    <name evidence="1" type="ORF">CMsap09_08885</name>
</gene>
<dbReference type="EMBL" id="MDHJ01000001">
    <property type="protein sequence ID" value="OUE09045.1"/>
    <property type="molecule type" value="Genomic_DNA"/>
</dbReference>
<proteinExistence type="predicted"/>
<evidence type="ECO:0000313" key="2">
    <source>
        <dbReference type="Proteomes" id="UP000195106"/>
    </source>
</evidence>
<dbReference type="AlphaFoldDB" id="A0A251XU72"/>
<organism evidence="1 2">
    <name type="scientific">Clavibacter michiganensis</name>
    <dbReference type="NCBI Taxonomy" id="28447"/>
    <lineage>
        <taxon>Bacteria</taxon>
        <taxon>Bacillati</taxon>
        <taxon>Actinomycetota</taxon>
        <taxon>Actinomycetes</taxon>
        <taxon>Micrococcales</taxon>
        <taxon>Microbacteriaceae</taxon>
        <taxon>Clavibacter</taxon>
    </lineage>
</organism>
<sequence>MADADGLYEIDTDIGEVPTGLPLVAGLTGFSDAGSGSRRSASTC</sequence>
<name>A0A251XU72_9MICO</name>
<reference evidence="1 2" key="1">
    <citation type="submission" date="2016-08" db="EMBL/GenBank/DDBJ databases">
        <title>Genome sequence of Clavibacter michiganensis spp. strain CASJ009.</title>
        <authorList>
            <person name="Thapa S.P."/>
            <person name="Coaker G."/>
        </authorList>
    </citation>
    <scope>NUCLEOTIDE SEQUENCE [LARGE SCALE GENOMIC DNA]</scope>
    <source>
        <strain evidence="1">CASJ009</strain>
    </source>
</reference>
<protein>
    <submittedName>
        <fullName evidence="1">Uncharacterized protein</fullName>
    </submittedName>
</protein>
<evidence type="ECO:0000313" key="1">
    <source>
        <dbReference type="EMBL" id="OUE09045.1"/>
    </source>
</evidence>
<dbReference type="Proteomes" id="UP000195106">
    <property type="component" value="Unassembled WGS sequence"/>
</dbReference>